<evidence type="ECO:0000313" key="1">
    <source>
        <dbReference type="EMBL" id="RFU36983.1"/>
    </source>
</evidence>
<comment type="caution">
    <text evidence="1">The sequence shown here is derived from an EMBL/GenBank/DDBJ whole genome shotgun (WGS) entry which is preliminary data.</text>
</comment>
<keyword evidence="2" id="KW-1185">Reference proteome</keyword>
<dbReference type="RefSeq" id="WP_117361378.1">
    <property type="nucleotide sequence ID" value="NZ_QURH01001018.1"/>
</dbReference>
<proteinExistence type="predicted"/>
<dbReference type="OrthoDB" id="5198077at2"/>
<protein>
    <submittedName>
        <fullName evidence="1">Uncharacterized protein</fullName>
    </submittedName>
</protein>
<dbReference type="EMBL" id="QURH01001018">
    <property type="protein sequence ID" value="RFU36983.1"/>
    <property type="molecule type" value="Genomic_DNA"/>
</dbReference>
<gene>
    <name evidence="1" type="ORF">DZF91_35285</name>
</gene>
<dbReference type="Proteomes" id="UP000261811">
    <property type="component" value="Unassembled WGS sequence"/>
</dbReference>
<evidence type="ECO:0000313" key="2">
    <source>
        <dbReference type="Proteomes" id="UP000261811"/>
    </source>
</evidence>
<reference evidence="1 2" key="1">
    <citation type="submission" date="2018-08" db="EMBL/GenBank/DDBJ databases">
        <title>Actinomadura jelena sp. nov., a novel Actinomycete isolated from soil in Chad.</title>
        <authorList>
            <person name="Shi L."/>
        </authorList>
    </citation>
    <scope>NUCLEOTIDE SEQUENCE [LARGE SCALE GENOMIC DNA]</scope>
    <source>
        <strain evidence="1 2">NEAU-G17</strain>
    </source>
</reference>
<accession>A0A372JAF2</accession>
<dbReference type="AlphaFoldDB" id="A0A372JAF2"/>
<sequence length="106" mass="11522">MAKLAACLQDLNKLYKSEDNSSGTAAMAAFQRFGNMVDAEGRYNDKNARAVFVRCGVPAAQYTMLITLLQGACKTKPVIKKGKGAAYWEKLMRCLIEQGDKLGGTP</sequence>
<name>A0A372JAF2_9ACTN</name>
<organism evidence="1 2">
    <name type="scientific">Actinomadura logoneensis</name>
    <dbReference type="NCBI Taxonomy" id="2293572"/>
    <lineage>
        <taxon>Bacteria</taxon>
        <taxon>Bacillati</taxon>
        <taxon>Actinomycetota</taxon>
        <taxon>Actinomycetes</taxon>
        <taxon>Streptosporangiales</taxon>
        <taxon>Thermomonosporaceae</taxon>
        <taxon>Actinomadura</taxon>
    </lineage>
</organism>